<dbReference type="HOGENOM" id="CLU_2474023_0_0_7"/>
<dbReference type="EMBL" id="AZHX01001427">
    <property type="protein sequence ID" value="ETX03477.1"/>
    <property type="molecule type" value="Genomic_DNA"/>
</dbReference>
<reference evidence="2 3" key="1">
    <citation type="journal article" date="2014" name="Nature">
        <title>An environmental bacterial taxon with a large and distinct metabolic repertoire.</title>
        <authorList>
            <person name="Wilson M.C."/>
            <person name="Mori T."/>
            <person name="Ruckert C."/>
            <person name="Uria A.R."/>
            <person name="Helf M.J."/>
            <person name="Takada K."/>
            <person name="Gernert C."/>
            <person name="Steffens U.A."/>
            <person name="Heycke N."/>
            <person name="Schmitt S."/>
            <person name="Rinke C."/>
            <person name="Helfrich E.J."/>
            <person name="Brachmann A.O."/>
            <person name="Gurgui C."/>
            <person name="Wakimoto T."/>
            <person name="Kracht M."/>
            <person name="Crusemann M."/>
            <person name="Hentschel U."/>
            <person name="Abe I."/>
            <person name="Matsunaga S."/>
            <person name="Kalinowski J."/>
            <person name="Takeyama H."/>
            <person name="Piel J."/>
        </authorList>
    </citation>
    <scope>NUCLEOTIDE SEQUENCE [LARGE SCALE GENOMIC DNA]</scope>
    <source>
        <strain evidence="3">TSY2</strain>
    </source>
</reference>
<dbReference type="InterPro" id="IPR051043">
    <property type="entry name" value="Sulfatase_Mod_Factor_Kinase"/>
</dbReference>
<organism evidence="2 3">
    <name type="scientific">Candidatus Entotheonella gemina</name>
    <dbReference type="NCBI Taxonomy" id="1429439"/>
    <lineage>
        <taxon>Bacteria</taxon>
        <taxon>Pseudomonadati</taxon>
        <taxon>Nitrospinota/Tectimicrobiota group</taxon>
        <taxon>Candidatus Tectimicrobiota</taxon>
        <taxon>Candidatus Entotheonellia</taxon>
        <taxon>Candidatus Entotheonellales</taxon>
        <taxon>Candidatus Entotheonellaceae</taxon>
        <taxon>Candidatus Entotheonella</taxon>
    </lineage>
</organism>
<gene>
    <name evidence="2" type="ORF">ETSY2_33330</name>
</gene>
<comment type="caution">
    <text evidence="2">The sequence shown here is derived from an EMBL/GenBank/DDBJ whole genome shotgun (WGS) entry which is preliminary data.</text>
</comment>
<dbReference type="PANTHER" id="PTHR23150:SF19">
    <property type="entry name" value="FORMYLGLYCINE-GENERATING ENZYME"/>
    <property type="match status" value="1"/>
</dbReference>
<name>W4M1D0_9BACT</name>
<dbReference type="InterPro" id="IPR016187">
    <property type="entry name" value="CTDL_fold"/>
</dbReference>
<evidence type="ECO:0000313" key="2">
    <source>
        <dbReference type="EMBL" id="ETX03477.1"/>
    </source>
</evidence>
<dbReference type="Gene3D" id="3.90.1580.10">
    <property type="entry name" value="paralog of FGE (formylglycine-generating enzyme)"/>
    <property type="match status" value="1"/>
</dbReference>
<protein>
    <recommendedName>
        <fullName evidence="1">Sulfatase-modifying factor enzyme-like domain-containing protein</fullName>
    </recommendedName>
</protein>
<dbReference type="Proteomes" id="UP000019140">
    <property type="component" value="Unassembled WGS sequence"/>
</dbReference>
<dbReference type="SUPFAM" id="SSF56436">
    <property type="entry name" value="C-type lectin-like"/>
    <property type="match status" value="1"/>
</dbReference>
<accession>W4M1D0</accession>
<dbReference type="AlphaFoldDB" id="W4M1D0"/>
<dbReference type="Pfam" id="PF03781">
    <property type="entry name" value="FGE-sulfatase"/>
    <property type="match status" value="1"/>
</dbReference>
<dbReference type="GO" id="GO:0120147">
    <property type="term" value="F:formylglycine-generating oxidase activity"/>
    <property type="evidence" value="ECO:0007669"/>
    <property type="project" value="TreeGrafter"/>
</dbReference>
<evidence type="ECO:0000259" key="1">
    <source>
        <dbReference type="Pfam" id="PF03781"/>
    </source>
</evidence>
<feature type="domain" description="Sulfatase-modifying factor enzyme-like" evidence="1">
    <location>
        <begin position="2"/>
        <end position="89"/>
    </location>
</feature>
<dbReference type="InterPro" id="IPR042095">
    <property type="entry name" value="SUMF_sf"/>
</dbReference>
<dbReference type="InterPro" id="IPR005532">
    <property type="entry name" value="SUMF_dom"/>
</dbReference>
<feature type="non-terminal residue" evidence="2">
    <location>
        <position position="89"/>
    </location>
</feature>
<dbReference type="PANTHER" id="PTHR23150">
    <property type="entry name" value="SULFATASE MODIFYING FACTOR 1, 2"/>
    <property type="match status" value="1"/>
</dbReference>
<evidence type="ECO:0000313" key="3">
    <source>
        <dbReference type="Proteomes" id="UP000019140"/>
    </source>
</evidence>
<keyword evidence="3" id="KW-1185">Reference proteome</keyword>
<proteinExistence type="predicted"/>
<sequence length="89" mass="9710">MSWTDARAYCRWHGLRLPTDAEWEYAARGSDGRRYPWGHEAPRAGGVQRANYGTDACCAPDAQDGHRLTAPVGQYPQGASPFGVLDMAG</sequence>